<feature type="active site" evidence="8">
    <location>
        <position position="107"/>
    </location>
</feature>
<organism evidence="13 14">
    <name type="scientific">Fusarium austroafricanum</name>
    <dbReference type="NCBI Taxonomy" id="2364996"/>
    <lineage>
        <taxon>Eukaryota</taxon>
        <taxon>Fungi</taxon>
        <taxon>Dikarya</taxon>
        <taxon>Ascomycota</taxon>
        <taxon>Pezizomycotina</taxon>
        <taxon>Sordariomycetes</taxon>
        <taxon>Hypocreomycetidae</taxon>
        <taxon>Hypocreales</taxon>
        <taxon>Nectriaceae</taxon>
        <taxon>Fusarium</taxon>
        <taxon>Fusarium concolor species complex</taxon>
    </lineage>
</organism>
<dbReference type="FunFam" id="2.40.70.10:FF:000011">
    <property type="entry name" value="Aspartic protease"/>
    <property type="match status" value="1"/>
</dbReference>
<sequence>MKSIQVSSILLSLLPFTEGISLHRRQNGLEPRVMSVEIQRQGITNPIANDRKRFRRRDGTVDMSIDNEVRDSPHWHKSSLINSIQQSLYFLNVSLGTPPQNFRLHLDTGSSDLWVNAQGSKLCSTHANICAESGLYSPNKSSTYDYLNSDFNISYADGSGASGDYATETFRMGSVKIEDLQFGIGYVTSDNEGVVGIGYKVNEAQVGQLNRDPYDNLPAKLAANGIIASNAYSLYLSDLESATGTLLFGGVDQEQYVGKLVTLPINKINDEFSEFYITLNSVSADSETISDSLNLGVVLDSGSTLSYLPARLTQDIYDVVGAQYDEGQSVAYVPCDLANDSGNLTFSFQNSAEINVALSELVLDFTVITGQQMSFNNGQQACTFGIAPTTSDISILGDTFLRSAYVVFDLNNNEISLAQSNFDVSGSHILEIGSGKHPVPSGTGGGKSGSGNKENGAGSLSPLGSDGVLSMLAGAIALGFAWMLI</sequence>
<protein>
    <recommendedName>
        <fullName evidence="7">Probable aspartic-type endopeptidase OPSB</fullName>
    </recommendedName>
    <alternativeName>
        <fullName evidence="6">Probable aspartic-type endopeptidase opsB</fullName>
    </alternativeName>
</protein>
<keyword evidence="4 9" id="KW-0064">Aspartyl protease</keyword>
<comment type="caution">
    <text evidence="13">The sequence shown here is derived from an EMBL/GenBank/DDBJ whole genome shotgun (WGS) entry which is preliminary data.</text>
</comment>
<dbReference type="InterPro" id="IPR033121">
    <property type="entry name" value="PEPTIDASE_A1"/>
</dbReference>
<dbReference type="PANTHER" id="PTHR47966:SF65">
    <property type="entry name" value="ASPARTIC-TYPE ENDOPEPTIDASE"/>
    <property type="match status" value="1"/>
</dbReference>
<evidence type="ECO:0000259" key="12">
    <source>
        <dbReference type="PROSITE" id="PS51767"/>
    </source>
</evidence>
<name>A0A8H4NKA8_9HYPO</name>
<evidence type="ECO:0000256" key="8">
    <source>
        <dbReference type="PIRSR" id="PIRSR601461-1"/>
    </source>
</evidence>
<keyword evidence="2 9" id="KW-0645">Protease</keyword>
<feature type="domain" description="Peptidase A1" evidence="12">
    <location>
        <begin position="89"/>
        <end position="418"/>
    </location>
</feature>
<keyword evidence="5 9" id="KW-0378">Hydrolase</keyword>
<dbReference type="GO" id="GO:0004190">
    <property type="term" value="F:aspartic-type endopeptidase activity"/>
    <property type="evidence" value="ECO:0007669"/>
    <property type="project" value="UniProtKB-KW"/>
</dbReference>
<dbReference type="GO" id="GO:0006508">
    <property type="term" value="P:proteolysis"/>
    <property type="evidence" value="ECO:0007669"/>
    <property type="project" value="UniProtKB-KW"/>
</dbReference>
<dbReference type="OrthoDB" id="771136at2759"/>
<dbReference type="PROSITE" id="PS00141">
    <property type="entry name" value="ASP_PROTEASE"/>
    <property type="match status" value="1"/>
</dbReference>
<dbReference type="Gene3D" id="2.40.70.10">
    <property type="entry name" value="Acid Proteases"/>
    <property type="match status" value="2"/>
</dbReference>
<dbReference type="CDD" id="cd05474">
    <property type="entry name" value="SAP_like"/>
    <property type="match status" value="1"/>
</dbReference>
<dbReference type="PROSITE" id="PS51767">
    <property type="entry name" value="PEPTIDASE_A1"/>
    <property type="match status" value="1"/>
</dbReference>
<proteinExistence type="inferred from homology"/>
<dbReference type="InterPro" id="IPR021109">
    <property type="entry name" value="Peptidase_aspartic_dom_sf"/>
</dbReference>
<dbReference type="Pfam" id="PF00026">
    <property type="entry name" value="Asp"/>
    <property type="match status" value="1"/>
</dbReference>
<dbReference type="PRINTS" id="PR00792">
    <property type="entry name" value="PEPSIN"/>
</dbReference>
<accession>A0A8H4NKA8</accession>
<dbReference type="InterPro" id="IPR001969">
    <property type="entry name" value="Aspartic_peptidase_AS"/>
</dbReference>
<evidence type="ECO:0000256" key="9">
    <source>
        <dbReference type="RuleBase" id="RU000454"/>
    </source>
</evidence>
<evidence type="ECO:0000313" key="14">
    <source>
        <dbReference type="Proteomes" id="UP000605986"/>
    </source>
</evidence>
<evidence type="ECO:0000256" key="10">
    <source>
        <dbReference type="SAM" id="MobiDB-lite"/>
    </source>
</evidence>
<evidence type="ECO:0000256" key="5">
    <source>
        <dbReference type="ARBA" id="ARBA00022801"/>
    </source>
</evidence>
<dbReference type="EMBL" id="JAADJG010000625">
    <property type="protein sequence ID" value="KAF4441254.1"/>
    <property type="molecule type" value="Genomic_DNA"/>
</dbReference>
<evidence type="ECO:0000256" key="6">
    <source>
        <dbReference type="ARBA" id="ARBA00067536"/>
    </source>
</evidence>
<feature type="chain" id="PRO_5034271667" description="Probable aspartic-type endopeptidase OPSB" evidence="11">
    <location>
        <begin position="20"/>
        <end position="485"/>
    </location>
</feature>
<feature type="region of interest" description="Disordered" evidence="10">
    <location>
        <begin position="434"/>
        <end position="457"/>
    </location>
</feature>
<evidence type="ECO:0000256" key="2">
    <source>
        <dbReference type="ARBA" id="ARBA00022670"/>
    </source>
</evidence>
<evidence type="ECO:0000256" key="3">
    <source>
        <dbReference type="ARBA" id="ARBA00022729"/>
    </source>
</evidence>
<dbReference type="SUPFAM" id="SSF50630">
    <property type="entry name" value="Acid proteases"/>
    <property type="match status" value="1"/>
</dbReference>
<keyword evidence="14" id="KW-1185">Reference proteome</keyword>
<dbReference type="Proteomes" id="UP000605986">
    <property type="component" value="Unassembled WGS sequence"/>
</dbReference>
<gene>
    <name evidence="13" type="ORF">F53441_12103</name>
</gene>
<evidence type="ECO:0000256" key="4">
    <source>
        <dbReference type="ARBA" id="ARBA00022750"/>
    </source>
</evidence>
<reference evidence="13" key="1">
    <citation type="submission" date="2020-01" db="EMBL/GenBank/DDBJ databases">
        <title>Identification and distribution of gene clusters putatively required for synthesis of sphingolipid metabolism inhibitors in phylogenetically diverse species of the filamentous fungus Fusarium.</title>
        <authorList>
            <person name="Kim H.-S."/>
            <person name="Busman M."/>
            <person name="Brown D.W."/>
            <person name="Divon H."/>
            <person name="Uhlig S."/>
            <person name="Proctor R.H."/>
        </authorList>
    </citation>
    <scope>NUCLEOTIDE SEQUENCE</scope>
    <source>
        <strain evidence="13">NRRL 53441</strain>
    </source>
</reference>
<dbReference type="InterPro" id="IPR033876">
    <property type="entry name" value="SAP-like"/>
</dbReference>
<feature type="active site" evidence="8">
    <location>
        <position position="300"/>
    </location>
</feature>
<evidence type="ECO:0000256" key="7">
    <source>
        <dbReference type="ARBA" id="ARBA00068059"/>
    </source>
</evidence>
<feature type="signal peptide" evidence="11">
    <location>
        <begin position="1"/>
        <end position="19"/>
    </location>
</feature>
<dbReference type="PANTHER" id="PTHR47966">
    <property type="entry name" value="BETA-SITE APP-CLEAVING ENZYME, ISOFORM A-RELATED"/>
    <property type="match status" value="1"/>
</dbReference>
<keyword evidence="3 11" id="KW-0732">Signal</keyword>
<evidence type="ECO:0000256" key="11">
    <source>
        <dbReference type="SAM" id="SignalP"/>
    </source>
</evidence>
<dbReference type="InterPro" id="IPR001461">
    <property type="entry name" value="Aspartic_peptidase_A1"/>
</dbReference>
<evidence type="ECO:0000256" key="1">
    <source>
        <dbReference type="ARBA" id="ARBA00007447"/>
    </source>
</evidence>
<evidence type="ECO:0000313" key="13">
    <source>
        <dbReference type="EMBL" id="KAF4441254.1"/>
    </source>
</evidence>
<comment type="similarity">
    <text evidence="1 9">Belongs to the peptidase A1 family.</text>
</comment>
<dbReference type="AlphaFoldDB" id="A0A8H4NKA8"/>